<keyword evidence="2" id="KW-1185">Reference proteome</keyword>
<gene>
    <name evidence="1" type="ORF">C7999DRAFT_18427</name>
</gene>
<dbReference type="InterPro" id="IPR038883">
    <property type="entry name" value="AN11006-like"/>
</dbReference>
<evidence type="ECO:0000313" key="1">
    <source>
        <dbReference type="EMBL" id="KAK4243191.1"/>
    </source>
</evidence>
<accession>A0AAN7CK93</accession>
<dbReference type="PANTHER" id="PTHR42085">
    <property type="entry name" value="F-BOX DOMAIN-CONTAINING PROTEIN"/>
    <property type="match status" value="1"/>
</dbReference>
<comment type="caution">
    <text evidence="1">The sequence shown here is derived from an EMBL/GenBank/DDBJ whole genome shotgun (WGS) entry which is preliminary data.</text>
</comment>
<dbReference type="EMBL" id="MU857853">
    <property type="protein sequence ID" value="KAK4243191.1"/>
    <property type="molecule type" value="Genomic_DNA"/>
</dbReference>
<evidence type="ECO:0008006" key="3">
    <source>
        <dbReference type="Google" id="ProtNLM"/>
    </source>
</evidence>
<reference evidence="1" key="1">
    <citation type="journal article" date="2023" name="Mol. Phylogenet. Evol.">
        <title>Genome-scale phylogeny and comparative genomics of the fungal order Sordariales.</title>
        <authorList>
            <person name="Hensen N."/>
            <person name="Bonometti L."/>
            <person name="Westerberg I."/>
            <person name="Brannstrom I.O."/>
            <person name="Guillou S."/>
            <person name="Cros-Aarteil S."/>
            <person name="Calhoun S."/>
            <person name="Haridas S."/>
            <person name="Kuo A."/>
            <person name="Mondo S."/>
            <person name="Pangilinan J."/>
            <person name="Riley R."/>
            <person name="LaButti K."/>
            <person name="Andreopoulos B."/>
            <person name="Lipzen A."/>
            <person name="Chen C."/>
            <person name="Yan M."/>
            <person name="Daum C."/>
            <person name="Ng V."/>
            <person name="Clum A."/>
            <person name="Steindorff A."/>
            <person name="Ohm R.A."/>
            <person name="Martin F."/>
            <person name="Silar P."/>
            <person name="Natvig D.O."/>
            <person name="Lalanne C."/>
            <person name="Gautier V."/>
            <person name="Ament-Velasquez S.L."/>
            <person name="Kruys A."/>
            <person name="Hutchinson M.I."/>
            <person name="Powell A.J."/>
            <person name="Barry K."/>
            <person name="Miller A.N."/>
            <person name="Grigoriev I.V."/>
            <person name="Debuchy R."/>
            <person name="Gladieux P."/>
            <person name="Hiltunen Thoren M."/>
            <person name="Johannesson H."/>
        </authorList>
    </citation>
    <scope>NUCLEOTIDE SEQUENCE</scope>
    <source>
        <strain evidence="1">CBS 359.72</strain>
    </source>
</reference>
<name>A0AAN7CK93_9PEZI</name>
<sequence>MAPPPNAARPVPSPSSLLLGLPLHIRHRIYRHLGLTPWGSTPHRFFLHAGQLRLRRGRDLYESRFIPDPDSFYGLLLSCRAIHAEASTLLYSTNEFILDYHRPHADYGHDTSLRPLHTLHALTAPSLRCLSNLKIVLNQASCHHLTRGAYGGVCCLESYAGPGHRGMTWCEEMHEGRLGGRTHQLPLLTADARRQEDDPLGTAHAVLTEWQSTARLLSKVASGRLTFSLVCDIDTHHPQAWNIANAILTPIHQLPPSHLKECHIRLAKNKDRQLEQLARDAVSHACGIPTPPLQPSLSPTTTNGTTLLTLPRELRLRILEHTDLISPRKQVLWSRQDRAYTIYHFRTEPYESPDHGYCNQFSDCYRNSNDYDSIGCFCRRRHTAFSSTCKCWIPPGADPFLICRTLYHDVQLVFFSCNRFIIHDYKPSPPWVVPLLERHHDYAPDHIPDYPYPHPRIAASEFLRDIVPAHSLPYLRFLELVFPPYRASTWPGTHHPAMHEWASTVSWLRGKLNLPGLTIRLVVAETDNAPASYYRTITAEEGAIVMRAYIDLVRPLKGLADAGLARFHANLRYPYKDWASLEKMKLQKEVEEYVMGERYGQLYTNGREEPEVSDWFMRFY</sequence>
<dbReference type="AlphaFoldDB" id="A0AAN7CK93"/>
<proteinExistence type="predicted"/>
<evidence type="ECO:0000313" key="2">
    <source>
        <dbReference type="Proteomes" id="UP001303647"/>
    </source>
</evidence>
<protein>
    <recommendedName>
        <fullName evidence="3">F-box domain-containing protein</fullName>
    </recommendedName>
</protein>
<organism evidence="1 2">
    <name type="scientific">Corynascus novoguineensis</name>
    <dbReference type="NCBI Taxonomy" id="1126955"/>
    <lineage>
        <taxon>Eukaryota</taxon>
        <taxon>Fungi</taxon>
        <taxon>Dikarya</taxon>
        <taxon>Ascomycota</taxon>
        <taxon>Pezizomycotina</taxon>
        <taxon>Sordariomycetes</taxon>
        <taxon>Sordariomycetidae</taxon>
        <taxon>Sordariales</taxon>
        <taxon>Chaetomiaceae</taxon>
        <taxon>Corynascus</taxon>
    </lineage>
</organism>
<dbReference type="Proteomes" id="UP001303647">
    <property type="component" value="Unassembled WGS sequence"/>
</dbReference>
<reference evidence="1" key="2">
    <citation type="submission" date="2023-05" db="EMBL/GenBank/DDBJ databases">
        <authorList>
            <consortium name="Lawrence Berkeley National Laboratory"/>
            <person name="Steindorff A."/>
            <person name="Hensen N."/>
            <person name="Bonometti L."/>
            <person name="Westerberg I."/>
            <person name="Brannstrom I.O."/>
            <person name="Guillou S."/>
            <person name="Cros-Aarteil S."/>
            <person name="Calhoun S."/>
            <person name="Haridas S."/>
            <person name="Kuo A."/>
            <person name="Mondo S."/>
            <person name="Pangilinan J."/>
            <person name="Riley R."/>
            <person name="Labutti K."/>
            <person name="Andreopoulos B."/>
            <person name="Lipzen A."/>
            <person name="Chen C."/>
            <person name="Yanf M."/>
            <person name="Daum C."/>
            <person name="Ng V."/>
            <person name="Clum A."/>
            <person name="Ohm R."/>
            <person name="Martin F."/>
            <person name="Silar P."/>
            <person name="Natvig D."/>
            <person name="Lalanne C."/>
            <person name="Gautier V."/>
            <person name="Ament-Velasquez S.L."/>
            <person name="Kruys A."/>
            <person name="Hutchinson M.I."/>
            <person name="Powell A.J."/>
            <person name="Barry K."/>
            <person name="Miller A.N."/>
            <person name="Grigoriev I.V."/>
            <person name="Debuchy R."/>
            <person name="Gladieux P."/>
            <person name="Thoren M.H."/>
            <person name="Johannesson H."/>
        </authorList>
    </citation>
    <scope>NUCLEOTIDE SEQUENCE</scope>
    <source>
        <strain evidence="1">CBS 359.72</strain>
    </source>
</reference>
<dbReference type="PANTHER" id="PTHR42085:SF8">
    <property type="entry name" value="F-BOX DOMAIN-CONTAINING PROTEIN"/>
    <property type="match status" value="1"/>
</dbReference>